<dbReference type="Proteomes" id="UP001642409">
    <property type="component" value="Unassembled WGS sequence"/>
</dbReference>
<comment type="caution">
    <text evidence="2">The sequence shown here is derived from an EMBL/GenBank/DDBJ whole genome shotgun (WGS) entry which is preliminary data.</text>
</comment>
<proteinExistence type="predicted"/>
<organism evidence="2">
    <name type="scientific">Hexamita inflata</name>
    <dbReference type="NCBI Taxonomy" id="28002"/>
    <lineage>
        <taxon>Eukaryota</taxon>
        <taxon>Metamonada</taxon>
        <taxon>Diplomonadida</taxon>
        <taxon>Hexamitidae</taxon>
        <taxon>Hexamitinae</taxon>
        <taxon>Hexamita</taxon>
    </lineage>
</organism>
<feature type="region of interest" description="Disordered" evidence="1">
    <location>
        <begin position="1"/>
        <end position="29"/>
    </location>
</feature>
<dbReference type="AlphaFoldDB" id="A0AA86QNC7"/>
<evidence type="ECO:0000313" key="4">
    <source>
        <dbReference type="Proteomes" id="UP001642409"/>
    </source>
</evidence>
<dbReference type="EMBL" id="CAXDID020000276">
    <property type="protein sequence ID" value="CAL6069140.1"/>
    <property type="molecule type" value="Genomic_DNA"/>
</dbReference>
<name>A0AA86QNC7_9EUKA</name>
<feature type="region of interest" description="Disordered" evidence="1">
    <location>
        <begin position="133"/>
        <end position="152"/>
    </location>
</feature>
<feature type="compositionally biased region" description="Polar residues" evidence="1">
    <location>
        <begin position="1"/>
        <end position="15"/>
    </location>
</feature>
<evidence type="ECO:0000313" key="2">
    <source>
        <dbReference type="EMBL" id="CAI9961433.1"/>
    </source>
</evidence>
<protein>
    <submittedName>
        <fullName evidence="3">Hypothetical_protein</fullName>
    </submittedName>
</protein>
<sequence>MNNIQRSHHSNSSQFGAALTPQKYEQTGRISRDIEAQGYRNYEPKQGYTSPSFQQSVSQKTLYPNSRSNMDQNSGATHSSVPVFFNSAPIQVPVQNTRYETQPDQLIHSHQNQIYSHCPQCGFDLQQPLQQNQYQNQQKLQNQQQQPQHNIHHQEPEQLPPLQTSTIPLQNRVPSQFSIYLQKSNKSPLKPLAETEFDYLRSDLEKTNDKLAYVYQNCKQAKFTSQQFSFILKQIPEDDRFNVLIEFKDQIHALSDNVDLICSNLRVKSQINQFKKMIQ</sequence>
<feature type="region of interest" description="Disordered" evidence="1">
    <location>
        <begin position="42"/>
        <end position="80"/>
    </location>
</feature>
<evidence type="ECO:0000313" key="3">
    <source>
        <dbReference type="EMBL" id="CAL6069140.1"/>
    </source>
</evidence>
<dbReference type="EMBL" id="CATOUU010000940">
    <property type="protein sequence ID" value="CAI9961433.1"/>
    <property type="molecule type" value="Genomic_DNA"/>
</dbReference>
<feature type="compositionally biased region" description="Polar residues" evidence="1">
    <location>
        <begin position="47"/>
        <end position="80"/>
    </location>
</feature>
<feature type="compositionally biased region" description="Low complexity" evidence="1">
    <location>
        <begin position="133"/>
        <end position="149"/>
    </location>
</feature>
<reference evidence="3 4" key="2">
    <citation type="submission" date="2024-07" db="EMBL/GenBank/DDBJ databases">
        <authorList>
            <person name="Akdeniz Z."/>
        </authorList>
    </citation>
    <scope>NUCLEOTIDE SEQUENCE [LARGE SCALE GENOMIC DNA]</scope>
</reference>
<reference evidence="2" key="1">
    <citation type="submission" date="2023-06" db="EMBL/GenBank/DDBJ databases">
        <authorList>
            <person name="Kurt Z."/>
        </authorList>
    </citation>
    <scope>NUCLEOTIDE SEQUENCE</scope>
</reference>
<keyword evidence="4" id="KW-1185">Reference proteome</keyword>
<evidence type="ECO:0000256" key="1">
    <source>
        <dbReference type="SAM" id="MobiDB-lite"/>
    </source>
</evidence>
<gene>
    <name evidence="2" type="ORF">HINF_LOCUS49078</name>
    <name evidence="3" type="ORF">HINF_LOCUS53838</name>
</gene>
<accession>A0AA86QNC7</accession>